<dbReference type="PANTHER" id="PTHR13600:SF33">
    <property type="entry name" value="LEUCINE CARBOXYL METHYLTRANSFERASE 1"/>
    <property type="match status" value="1"/>
</dbReference>
<organism evidence="2 3">
    <name type="scientific">Sinocyclocheilus rhinocerous</name>
    <dbReference type="NCBI Taxonomy" id="307959"/>
    <lineage>
        <taxon>Eukaryota</taxon>
        <taxon>Metazoa</taxon>
        <taxon>Chordata</taxon>
        <taxon>Craniata</taxon>
        <taxon>Vertebrata</taxon>
        <taxon>Euteleostomi</taxon>
        <taxon>Actinopterygii</taxon>
        <taxon>Neopterygii</taxon>
        <taxon>Teleostei</taxon>
        <taxon>Ostariophysi</taxon>
        <taxon>Cypriniformes</taxon>
        <taxon>Cyprinidae</taxon>
        <taxon>Cyprininae</taxon>
        <taxon>Sinocyclocheilus</taxon>
    </lineage>
</organism>
<keyword evidence="1" id="KW-0949">S-adenosyl-L-methionine</keyword>
<name>A0A673KSH3_9TELE</name>
<evidence type="ECO:0000313" key="2">
    <source>
        <dbReference type="Ensembl" id="ENSSRHP00000069465.1"/>
    </source>
</evidence>
<sequence>MNDYFRFKWCVCKELEKERFLSAGWKSVNALDMMTVYSMLPQEDVARIERLEFLDEKELLQQLLQHYCICWAVKDKLNLGEASILPN</sequence>
<dbReference type="InterPro" id="IPR029063">
    <property type="entry name" value="SAM-dependent_MTases_sf"/>
</dbReference>
<dbReference type="GO" id="GO:0005829">
    <property type="term" value="C:cytosol"/>
    <property type="evidence" value="ECO:0007669"/>
    <property type="project" value="TreeGrafter"/>
</dbReference>
<reference evidence="2" key="1">
    <citation type="submission" date="2025-08" db="UniProtKB">
        <authorList>
            <consortium name="Ensembl"/>
        </authorList>
    </citation>
    <scope>IDENTIFICATION</scope>
</reference>
<dbReference type="AlphaFoldDB" id="A0A673KSH3"/>
<keyword evidence="3" id="KW-1185">Reference proteome</keyword>
<dbReference type="SUPFAM" id="SSF53335">
    <property type="entry name" value="S-adenosyl-L-methionine-dependent methyltransferases"/>
    <property type="match status" value="1"/>
</dbReference>
<dbReference type="Proteomes" id="UP000472270">
    <property type="component" value="Unassembled WGS sequence"/>
</dbReference>
<accession>A0A673KSH3</accession>
<dbReference type="Gene3D" id="3.40.50.150">
    <property type="entry name" value="Vaccinia Virus protein VP39"/>
    <property type="match status" value="1"/>
</dbReference>
<evidence type="ECO:0000313" key="3">
    <source>
        <dbReference type="Proteomes" id="UP000472270"/>
    </source>
</evidence>
<dbReference type="Ensembl" id="ENSSRHT00000071366.1">
    <property type="protein sequence ID" value="ENSSRHP00000069465.1"/>
    <property type="gene ID" value="ENSSRHG00000034571.1"/>
</dbReference>
<protein>
    <submittedName>
        <fullName evidence="2">Uncharacterized protein</fullName>
    </submittedName>
</protein>
<evidence type="ECO:0000256" key="1">
    <source>
        <dbReference type="ARBA" id="ARBA00022691"/>
    </source>
</evidence>
<dbReference type="InterPro" id="IPR016651">
    <property type="entry name" value="LCMT1"/>
</dbReference>
<reference evidence="2" key="2">
    <citation type="submission" date="2025-09" db="UniProtKB">
        <authorList>
            <consortium name="Ensembl"/>
        </authorList>
    </citation>
    <scope>IDENTIFICATION</scope>
</reference>
<dbReference type="PANTHER" id="PTHR13600">
    <property type="entry name" value="LEUCINE CARBOXYL METHYLTRANSFERASE"/>
    <property type="match status" value="1"/>
</dbReference>
<proteinExistence type="predicted"/>
<dbReference type="GO" id="GO:0018423">
    <property type="term" value="F:protein C-terminal leucine carboxyl O-methyltransferase activity"/>
    <property type="evidence" value="ECO:0007669"/>
    <property type="project" value="TreeGrafter"/>
</dbReference>